<dbReference type="PANTHER" id="PTHR45458">
    <property type="entry name" value="SHORT-CHAIN DEHYDROGENASE/REDUCTASE SDR"/>
    <property type="match status" value="1"/>
</dbReference>
<dbReference type="Pfam" id="PF00106">
    <property type="entry name" value="adh_short"/>
    <property type="match status" value="1"/>
</dbReference>
<gene>
    <name evidence="1" type="ORF">BDV96DRAFT_589565</name>
</gene>
<organism evidence="1 2">
    <name type="scientific">Lophiotrema nucula</name>
    <dbReference type="NCBI Taxonomy" id="690887"/>
    <lineage>
        <taxon>Eukaryota</taxon>
        <taxon>Fungi</taxon>
        <taxon>Dikarya</taxon>
        <taxon>Ascomycota</taxon>
        <taxon>Pezizomycotina</taxon>
        <taxon>Dothideomycetes</taxon>
        <taxon>Pleosporomycetidae</taxon>
        <taxon>Pleosporales</taxon>
        <taxon>Lophiotremataceae</taxon>
        <taxon>Lophiotrema</taxon>
    </lineage>
</organism>
<dbReference type="PRINTS" id="PR00081">
    <property type="entry name" value="GDHRDH"/>
</dbReference>
<dbReference type="CDD" id="cd05325">
    <property type="entry name" value="carb_red_sniffer_like_SDR_c"/>
    <property type="match status" value="1"/>
</dbReference>
<dbReference type="InterPro" id="IPR002347">
    <property type="entry name" value="SDR_fam"/>
</dbReference>
<evidence type="ECO:0000313" key="1">
    <source>
        <dbReference type="EMBL" id="KAF2107320.1"/>
    </source>
</evidence>
<dbReference type="EMBL" id="ML977355">
    <property type="protein sequence ID" value="KAF2107320.1"/>
    <property type="molecule type" value="Genomic_DNA"/>
</dbReference>
<name>A0A6A5YK45_9PLEO</name>
<protein>
    <submittedName>
        <fullName evidence="1">Uncharacterized protein</fullName>
    </submittedName>
</protein>
<dbReference type="SUPFAM" id="SSF51735">
    <property type="entry name" value="NAD(P)-binding Rossmann-fold domains"/>
    <property type="match status" value="1"/>
</dbReference>
<evidence type="ECO:0000313" key="2">
    <source>
        <dbReference type="Proteomes" id="UP000799770"/>
    </source>
</evidence>
<dbReference type="GO" id="GO:0016616">
    <property type="term" value="F:oxidoreductase activity, acting on the CH-OH group of donors, NAD or NADP as acceptor"/>
    <property type="evidence" value="ECO:0007669"/>
    <property type="project" value="TreeGrafter"/>
</dbReference>
<reference evidence="1" key="1">
    <citation type="journal article" date="2020" name="Stud. Mycol.">
        <title>101 Dothideomycetes genomes: a test case for predicting lifestyles and emergence of pathogens.</title>
        <authorList>
            <person name="Haridas S."/>
            <person name="Albert R."/>
            <person name="Binder M."/>
            <person name="Bloem J."/>
            <person name="Labutti K."/>
            <person name="Salamov A."/>
            <person name="Andreopoulos B."/>
            <person name="Baker S."/>
            <person name="Barry K."/>
            <person name="Bills G."/>
            <person name="Bluhm B."/>
            <person name="Cannon C."/>
            <person name="Castanera R."/>
            <person name="Culley D."/>
            <person name="Daum C."/>
            <person name="Ezra D."/>
            <person name="Gonzalez J."/>
            <person name="Henrissat B."/>
            <person name="Kuo A."/>
            <person name="Liang C."/>
            <person name="Lipzen A."/>
            <person name="Lutzoni F."/>
            <person name="Magnuson J."/>
            <person name="Mondo S."/>
            <person name="Nolan M."/>
            <person name="Ohm R."/>
            <person name="Pangilinan J."/>
            <person name="Park H.-J."/>
            <person name="Ramirez L."/>
            <person name="Alfaro M."/>
            <person name="Sun H."/>
            <person name="Tritt A."/>
            <person name="Yoshinaga Y."/>
            <person name="Zwiers L.-H."/>
            <person name="Turgeon B."/>
            <person name="Goodwin S."/>
            <person name="Spatafora J."/>
            <person name="Crous P."/>
            <person name="Grigoriev I."/>
        </authorList>
    </citation>
    <scope>NUCLEOTIDE SEQUENCE</scope>
    <source>
        <strain evidence="1">CBS 627.86</strain>
    </source>
</reference>
<sequence length="228" mass="24288">MPTAVVTGANSGIGNALTQILVNEGYKVIGADITIGDPIKNLSCEAIQLDVSSPPSIKAFADQVGDQPIDLLLNVAGVMAPPHQDTLGQVDFETLEKTFRVNTFGPLLLTQALLPNITKAAHPRVAVMSSRMGSIADNSSGSQYSYRSSKAAVNAIFKSLAVDLKEKGIAVILLHPGIVKTNLLGGEEEVKVAVEPDIAASDLYRVLMSKGLESTGRWWHRSGEELPW</sequence>
<dbReference type="Proteomes" id="UP000799770">
    <property type="component" value="Unassembled WGS sequence"/>
</dbReference>
<keyword evidence="2" id="KW-1185">Reference proteome</keyword>
<accession>A0A6A5YK45</accession>
<dbReference type="AlphaFoldDB" id="A0A6A5YK45"/>
<dbReference type="InterPro" id="IPR036291">
    <property type="entry name" value="NAD(P)-bd_dom_sf"/>
</dbReference>
<dbReference type="Gene3D" id="3.40.50.720">
    <property type="entry name" value="NAD(P)-binding Rossmann-like Domain"/>
    <property type="match status" value="1"/>
</dbReference>
<dbReference type="OrthoDB" id="5296at2759"/>
<dbReference type="PANTHER" id="PTHR45458:SF1">
    <property type="entry name" value="SHORT CHAIN DEHYDROGENASE"/>
    <property type="match status" value="1"/>
</dbReference>
<proteinExistence type="predicted"/>
<dbReference type="InterPro" id="IPR052184">
    <property type="entry name" value="SDR_enzymes"/>
</dbReference>